<dbReference type="Gene3D" id="1.20.1250.20">
    <property type="entry name" value="MFS general substrate transporter like domains"/>
    <property type="match status" value="1"/>
</dbReference>
<dbReference type="GO" id="GO:0005886">
    <property type="term" value="C:plasma membrane"/>
    <property type="evidence" value="ECO:0007669"/>
    <property type="project" value="UniProtKB-SubCell"/>
</dbReference>
<dbReference type="OrthoDB" id="9776171at2"/>
<dbReference type="InterPro" id="IPR036259">
    <property type="entry name" value="MFS_trans_sf"/>
</dbReference>
<protein>
    <submittedName>
        <fullName evidence="8">MFS transporter</fullName>
    </submittedName>
</protein>
<organism evidence="8 9">
    <name type="scientific">Arthrobacter livingstonensis</name>
    <dbReference type="NCBI Taxonomy" id="670078"/>
    <lineage>
        <taxon>Bacteria</taxon>
        <taxon>Bacillati</taxon>
        <taxon>Actinomycetota</taxon>
        <taxon>Actinomycetes</taxon>
        <taxon>Micrococcales</taxon>
        <taxon>Micrococcaceae</taxon>
        <taxon>Arthrobacter</taxon>
    </lineage>
</organism>
<keyword evidence="9" id="KW-1185">Reference proteome</keyword>
<keyword evidence="2 6" id="KW-0812">Transmembrane</keyword>
<dbReference type="SUPFAM" id="SSF103473">
    <property type="entry name" value="MFS general substrate transporter"/>
    <property type="match status" value="1"/>
</dbReference>
<evidence type="ECO:0000256" key="4">
    <source>
        <dbReference type="ARBA" id="ARBA00023136"/>
    </source>
</evidence>
<feature type="transmembrane region" description="Helical" evidence="6">
    <location>
        <begin position="48"/>
        <end position="68"/>
    </location>
</feature>
<feature type="domain" description="Major facilitator superfamily (MFS) profile" evidence="7">
    <location>
        <begin position="274"/>
        <end position="467"/>
    </location>
</feature>
<feature type="transmembrane region" description="Helical" evidence="6">
    <location>
        <begin position="276"/>
        <end position="296"/>
    </location>
</feature>
<feature type="transmembrane region" description="Helical" evidence="6">
    <location>
        <begin position="366"/>
        <end position="387"/>
    </location>
</feature>
<sequence>MTVSSTARRNQRVLVAGQLLSGVGVASGISVGGILAAQLAGTTAASGFVQTASTLGAGLVAVPLANLAVRAGRRWALSTGFALGAAGAALVLVSAALGQFWLMAVGMLFFGAASASGLQARYAAVDGASPEKAGRAMAIVIWATTVGSVAGPNLSEPGRQLGIRLGVVPLSGPFLFSLVAFVTAALVIATFYLGTAHPAAAQPEDPAGAEVTAKPDQSPNPDAAGKPAPAVVRPWRGMSSRRGRASRWGTVSRRHGSSRRYGAWASLRLASHNPRALFALAAVTGGHMIMVGVMVMTPVAMDAHGHSLEIIGIVISLHILGMYAASPVFGWLVDRLGAGRVVGLGCGILLAAIGLGAAVSDSSSPVLMSIALTTLGLGWSACLIGGSSLLNASVSEEFRVPLQGANDMMMNFGAAAMAAVAGPVLAAGGFFWVNMVALAVLAPMVVLGLRARRIAPEPFTVEMADAD</sequence>
<dbReference type="EMBL" id="QJVD01000012">
    <property type="protein sequence ID" value="PYI66816.1"/>
    <property type="molecule type" value="Genomic_DNA"/>
</dbReference>
<evidence type="ECO:0000256" key="6">
    <source>
        <dbReference type="SAM" id="Phobius"/>
    </source>
</evidence>
<feature type="transmembrane region" description="Helical" evidence="6">
    <location>
        <begin position="174"/>
        <end position="193"/>
    </location>
</feature>
<evidence type="ECO:0000256" key="3">
    <source>
        <dbReference type="ARBA" id="ARBA00022989"/>
    </source>
</evidence>
<dbReference type="PROSITE" id="PS50850">
    <property type="entry name" value="MFS"/>
    <property type="match status" value="1"/>
</dbReference>
<accession>A0A2V5LX08</accession>
<dbReference type="RefSeq" id="WP_110501247.1">
    <property type="nucleotide sequence ID" value="NZ_QJVD01000012.1"/>
</dbReference>
<name>A0A2V5LX08_9MICC</name>
<evidence type="ECO:0000313" key="9">
    <source>
        <dbReference type="Proteomes" id="UP000247832"/>
    </source>
</evidence>
<dbReference type="InterPro" id="IPR020846">
    <property type="entry name" value="MFS_dom"/>
</dbReference>
<dbReference type="Pfam" id="PF07690">
    <property type="entry name" value="MFS_1"/>
    <property type="match status" value="1"/>
</dbReference>
<comment type="caution">
    <text evidence="8">The sequence shown here is derived from an EMBL/GenBank/DDBJ whole genome shotgun (WGS) entry which is preliminary data.</text>
</comment>
<evidence type="ECO:0000256" key="5">
    <source>
        <dbReference type="SAM" id="MobiDB-lite"/>
    </source>
</evidence>
<feature type="transmembrane region" description="Helical" evidence="6">
    <location>
        <begin position="75"/>
        <end position="95"/>
    </location>
</feature>
<reference evidence="8 9" key="1">
    <citation type="submission" date="2018-05" db="EMBL/GenBank/DDBJ databases">
        <title>Genetic diversity of glacier-inhabiting Cryobacterium bacteria in China and description of Cryobacterium mengkeensis sp. nov. and Arthrobacter glacialis sp. nov.</title>
        <authorList>
            <person name="Liu Q."/>
            <person name="Xin Y.-H."/>
        </authorList>
    </citation>
    <scope>NUCLEOTIDE SEQUENCE [LARGE SCALE GENOMIC DNA]</scope>
    <source>
        <strain evidence="8 9">LI2</strain>
    </source>
</reference>
<feature type="transmembrane region" description="Helical" evidence="6">
    <location>
        <begin position="12"/>
        <end position="36"/>
    </location>
</feature>
<dbReference type="PANTHER" id="PTHR23534">
    <property type="entry name" value="MFS PERMEASE"/>
    <property type="match status" value="1"/>
</dbReference>
<feature type="transmembrane region" description="Helical" evidence="6">
    <location>
        <begin position="308"/>
        <end position="329"/>
    </location>
</feature>
<comment type="subcellular location">
    <subcellularLocation>
        <location evidence="1">Cell membrane</location>
        <topology evidence="1">Multi-pass membrane protein</topology>
    </subcellularLocation>
</comment>
<keyword evidence="3 6" id="KW-1133">Transmembrane helix</keyword>
<gene>
    <name evidence="8" type="ORF">CVV68_11995</name>
</gene>
<dbReference type="AlphaFoldDB" id="A0A2V5LX08"/>
<dbReference type="PANTHER" id="PTHR23534:SF1">
    <property type="entry name" value="MAJOR FACILITATOR SUPERFAMILY PROTEIN"/>
    <property type="match status" value="1"/>
</dbReference>
<evidence type="ECO:0000256" key="1">
    <source>
        <dbReference type="ARBA" id="ARBA00004651"/>
    </source>
</evidence>
<feature type="transmembrane region" description="Helical" evidence="6">
    <location>
        <begin position="408"/>
        <end position="425"/>
    </location>
</feature>
<keyword evidence="4 6" id="KW-0472">Membrane</keyword>
<proteinExistence type="predicted"/>
<evidence type="ECO:0000259" key="7">
    <source>
        <dbReference type="PROSITE" id="PS50850"/>
    </source>
</evidence>
<feature type="region of interest" description="Disordered" evidence="5">
    <location>
        <begin position="203"/>
        <end position="230"/>
    </location>
</feature>
<feature type="transmembrane region" description="Helical" evidence="6">
    <location>
        <begin position="341"/>
        <end position="360"/>
    </location>
</feature>
<evidence type="ECO:0000256" key="2">
    <source>
        <dbReference type="ARBA" id="ARBA00022692"/>
    </source>
</evidence>
<evidence type="ECO:0000313" key="8">
    <source>
        <dbReference type="EMBL" id="PYI66816.1"/>
    </source>
</evidence>
<dbReference type="GO" id="GO:0022857">
    <property type="term" value="F:transmembrane transporter activity"/>
    <property type="evidence" value="ECO:0007669"/>
    <property type="project" value="InterPro"/>
</dbReference>
<dbReference type="InterPro" id="IPR011701">
    <property type="entry name" value="MFS"/>
</dbReference>
<dbReference type="Proteomes" id="UP000247832">
    <property type="component" value="Unassembled WGS sequence"/>
</dbReference>